<feature type="transmembrane region" description="Helical" evidence="8">
    <location>
        <begin position="288"/>
        <end position="311"/>
    </location>
</feature>
<keyword evidence="3" id="KW-0813">Transport</keyword>
<name>A0ABX0R9K7_9GAMM</name>
<evidence type="ECO:0000256" key="1">
    <source>
        <dbReference type="ARBA" id="ARBA00004651"/>
    </source>
</evidence>
<keyword evidence="7 8" id="KW-0472">Membrane</keyword>
<keyword evidence="5 8" id="KW-0812">Transmembrane</keyword>
<feature type="transmembrane region" description="Helical" evidence="8">
    <location>
        <begin position="83"/>
        <end position="100"/>
    </location>
</feature>
<comment type="similarity">
    <text evidence="2">Belongs to the binding-protein-dependent transport system permease family. FecCD subfamily.</text>
</comment>
<evidence type="ECO:0000313" key="9">
    <source>
        <dbReference type="EMBL" id="NIF22011.1"/>
    </source>
</evidence>
<gene>
    <name evidence="9" type="ORF">F3J40_10420</name>
</gene>
<evidence type="ECO:0000256" key="8">
    <source>
        <dbReference type="SAM" id="Phobius"/>
    </source>
</evidence>
<dbReference type="InterPro" id="IPR000522">
    <property type="entry name" value="ABC_transptr_permease_BtuC"/>
</dbReference>
<keyword evidence="4" id="KW-1003">Cell membrane</keyword>
<evidence type="ECO:0000313" key="10">
    <source>
        <dbReference type="Proteomes" id="UP001515683"/>
    </source>
</evidence>
<evidence type="ECO:0000256" key="6">
    <source>
        <dbReference type="ARBA" id="ARBA00022989"/>
    </source>
</evidence>
<evidence type="ECO:0000256" key="4">
    <source>
        <dbReference type="ARBA" id="ARBA00022475"/>
    </source>
</evidence>
<organism evidence="9 10">
    <name type="scientific">Candidatus Pantoea multigeneris</name>
    <dbReference type="NCBI Taxonomy" id="2608357"/>
    <lineage>
        <taxon>Bacteria</taxon>
        <taxon>Pseudomonadati</taxon>
        <taxon>Pseudomonadota</taxon>
        <taxon>Gammaproteobacteria</taxon>
        <taxon>Enterobacterales</taxon>
        <taxon>Erwiniaceae</taxon>
        <taxon>Pantoea</taxon>
    </lineage>
</organism>
<evidence type="ECO:0000256" key="3">
    <source>
        <dbReference type="ARBA" id="ARBA00022448"/>
    </source>
</evidence>
<dbReference type="Pfam" id="PF01032">
    <property type="entry name" value="FecCD"/>
    <property type="match status" value="1"/>
</dbReference>
<keyword evidence="6 8" id="KW-1133">Transmembrane helix</keyword>
<dbReference type="Gene3D" id="1.10.3470.10">
    <property type="entry name" value="ABC transporter involved in vitamin B12 uptake, BtuC"/>
    <property type="match status" value="1"/>
</dbReference>
<dbReference type="InterPro" id="IPR037294">
    <property type="entry name" value="ABC_BtuC-like"/>
</dbReference>
<comment type="caution">
    <text evidence="9">The sequence shown here is derived from an EMBL/GenBank/DDBJ whole genome shotgun (WGS) entry which is preliminary data.</text>
</comment>
<evidence type="ECO:0000256" key="2">
    <source>
        <dbReference type="ARBA" id="ARBA00007935"/>
    </source>
</evidence>
<dbReference type="RefSeq" id="WP_167014326.1">
    <property type="nucleotide sequence ID" value="NZ_VWXF01000003.1"/>
</dbReference>
<evidence type="ECO:0000256" key="5">
    <source>
        <dbReference type="ARBA" id="ARBA00022692"/>
    </source>
</evidence>
<dbReference type="EMBL" id="VWXF01000003">
    <property type="protein sequence ID" value="NIF22011.1"/>
    <property type="molecule type" value="Genomic_DNA"/>
</dbReference>
<feature type="transmembrane region" description="Helical" evidence="8">
    <location>
        <begin position="323"/>
        <end position="344"/>
    </location>
</feature>
<evidence type="ECO:0000256" key="7">
    <source>
        <dbReference type="ARBA" id="ARBA00023136"/>
    </source>
</evidence>
<dbReference type="CDD" id="cd06550">
    <property type="entry name" value="TM_ABC_iron-siderophores_like"/>
    <property type="match status" value="1"/>
</dbReference>
<feature type="transmembrane region" description="Helical" evidence="8">
    <location>
        <begin position="137"/>
        <end position="158"/>
    </location>
</feature>
<feature type="transmembrane region" description="Helical" evidence="8">
    <location>
        <begin position="165"/>
        <end position="188"/>
    </location>
</feature>
<comment type="subcellular location">
    <subcellularLocation>
        <location evidence="1">Cell membrane</location>
        <topology evidence="1">Multi-pass membrane protein</topology>
    </subcellularLocation>
</comment>
<proteinExistence type="inferred from homology"/>
<dbReference type="Proteomes" id="UP001515683">
    <property type="component" value="Unassembled WGS sequence"/>
</dbReference>
<protein>
    <submittedName>
        <fullName evidence="9">Iron ABC transporter permease</fullName>
    </submittedName>
</protein>
<dbReference type="PANTHER" id="PTHR30472">
    <property type="entry name" value="FERRIC ENTEROBACTIN TRANSPORT SYSTEM PERMEASE PROTEIN"/>
    <property type="match status" value="1"/>
</dbReference>
<feature type="transmembrane region" description="Helical" evidence="8">
    <location>
        <begin position="112"/>
        <end position="131"/>
    </location>
</feature>
<keyword evidence="10" id="KW-1185">Reference proteome</keyword>
<feature type="transmembrane region" description="Helical" evidence="8">
    <location>
        <begin position="20"/>
        <end position="46"/>
    </location>
</feature>
<dbReference type="SUPFAM" id="SSF81345">
    <property type="entry name" value="ABC transporter involved in vitamin B12 uptake, BtuC"/>
    <property type="match status" value="1"/>
</dbReference>
<feature type="transmembrane region" description="Helical" evidence="8">
    <location>
        <begin position="208"/>
        <end position="228"/>
    </location>
</feature>
<dbReference type="PANTHER" id="PTHR30472:SF24">
    <property type="entry name" value="FERRIC ENTEROBACTIN TRANSPORT SYSTEM PERMEASE PROTEIN FEPG"/>
    <property type="match status" value="1"/>
</dbReference>
<sequence>MSSILPAVGLRVWRVGPVALLVRLSAVLILTGMVLLACAIGVGSLVQGTLAMPEATLITALFQPEHLSTSQHYVLWDIRLPRIALALLCGALLGMAGAAMQANTRNGLADPGLIGVKEGATVVVLIVMLMYPAMNLLWRPVVGTLGGLLVAFSVLLIARDPARPRFLLTGIGFSWLLAAGLGVFISTANIRTVQTALLWMAGSLSGSSWPLAAVALGWSLPAVAILLWTHRAGEVVALGETAARGLGVRVGQLSLLRFVASVMLSATAVSCVGSLGFVGLMAPHMTRLVLRSGLLGQWLGSACTGAILVLMADSIGRLAFAPLQLPAGIVIALVGAPFFLLLLWQRRDHF</sequence>
<feature type="transmembrane region" description="Helical" evidence="8">
    <location>
        <begin position="258"/>
        <end position="282"/>
    </location>
</feature>
<accession>A0ABX0R9K7</accession>
<reference evidence="9 10" key="1">
    <citation type="journal article" date="2019" name="bioRxiv">
        <title>Bacteria contribute to plant secondary compound degradation in a generalist herbivore system.</title>
        <authorList>
            <person name="Francoeur C.B."/>
            <person name="Khadempour L."/>
            <person name="Moreira-Soto R.D."/>
            <person name="Gotting K."/>
            <person name="Book A.J."/>
            <person name="Pinto-Tomas A.A."/>
            <person name="Keefover-Ring K."/>
            <person name="Currie C.R."/>
        </authorList>
    </citation>
    <scope>NUCLEOTIDE SEQUENCE [LARGE SCALE GENOMIC DNA]</scope>
    <source>
        <strain evidence="9">Acro-835</strain>
    </source>
</reference>